<evidence type="ECO:0000313" key="1">
    <source>
        <dbReference type="EMBL" id="CAG8833623.1"/>
    </source>
</evidence>
<proteinExistence type="predicted"/>
<name>A0ACA9SAP7_9GLOM</name>
<gene>
    <name evidence="1" type="ORF">RPERSI_LOCUS28895</name>
</gene>
<accession>A0ACA9SAP7</accession>
<reference evidence="1" key="1">
    <citation type="submission" date="2021-06" db="EMBL/GenBank/DDBJ databases">
        <authorList>
            <person name="Kallberg Y."/>
            <person name="Tangrot J."/>
            <person name="Rosling A."/>
        </authorList>
    </citation>
    <scope>NUCLEOTIDE SEQUENCE</scope>
    <source>
        <strain evidence="1">MA461A</strain>
    </source>
</reference>
<feature type="non-terminal residue" evidence="1">
    <location>
        <position position="1"/>
    </location>
</feature>
<sequence length="209" mass="23786">QENNHQNDLTTLHEQNEQLQAKAQQSIQSLQAQIRDLEKLLEIYQTDLEAKNQKLAEKEASNFFPMPEQSFLSDEIQKELDQKKIAELAKAKQIVINLNHDSFHPSNRPPHRRSNTIAAFNSESNFARKQTQGLYSTQPTPQMKESGGEESDYFNFSETTINAFGKSEDEPGAPISQITTASTIVEPANHENEEEDIKHLEEMFEEGKA</sequence>
<protein>
    <submittedName>
        <fullName evidence="1">6280_t:CDS:1</fullName>
    </submittedName>
</protein>
<evidence type="ECO:0000313" key="2">
    <source>
        <dbReference type="Proteomes" id="UP000789920"/>
    </source>
</evidence>
<dbReference type="EMBL" id="CAJVQC010107049">
    <property type="protein sequence ID" value="CAG8833623.1"/>
    <property type="molecule type" value="Genomic_DNA"/>
</dbReference>
<comment type="caution">
    <text evidence="1">The sequence shown here is derived from an EMBL/GenBank/DDBJ whole genome shotgun (WGS) entry which is preliminary data.</text>
</comment>
<keyword evidence="2" id="KW-1185">Reference proteome</keyword>
<dbReference type="Proteomes" id="UP000789920">
    <property type="component" value="Unassembled WGS sequence"/>
</dbReference>
<organism evidence="1 2">
    <name type="scientific">Racocetra persica</name>
    <dbReference type="NCBI Taxonomy" id="160502"/>
    <lineage>
        <taxon>Eukaryota</taxon>
        <taxon>Fungi</taxon>
        <taxon>Fungi incertae sedis</taxon>
        <taxon>Mucoromycota</taxon>
        <taxon>Glomeromycotina</taxon>
        <taxon>Glomeromycetes</taxon>
        <taxon>Diversisporales</taxon>
        <taxon>Gigasporaceae</taxon>
        <taxon>Racocetra</taxon>
    </lineage>
</organism>